<keyword evidence="2" id="KW-1185">Reference proteome</keyword>
<accession>A0A927G9W6</accession>
<evidence type="ECO:0000313" key="2">
    <source>
        <dbReference type="Proteomes" id="UP000598820"/>
    </source>
</evidence>
<dbReference type="EMBL" id="JACWZY010000035">
    <property type="protein sequence ID" value="MBD2704724.1"/>
    <property type="molecule type" value="Genomic_DNA"/>
</dbReference>
<protein>
    <submittedName>
        <fullName evidence="1">Uncharacterized protein</fullName>
    </submittedName>
</protein>
<proteinExistence type="predicted"/>
<sequence>MEQTHSNGQEDKRFFETRIYGRLYVSKRFEDSFSGKKKRFAHKITQSEQQARFVREKGEVILSTSIGGKHQLKAIIVEDDDWIDSLVMELFKLYE</sequence>
<organism evidence="1 2">
    <name type="scientific">Spirosoma profusum</name>
    <dbReference type="NCBI Taxonomy" id="2771354"/>
    <lineage>
        <taxon>Bacteria</taxon>
        <taxon>Pseudomonadati</taxon>
        <taxon>Bacteroidota</taxon>
        <taxon>Cytophagia</taxon>
        <taxon>Cytophagales</taxon>
        <taxon>Cytophagaceae</taxon>
        <taxon>Spirosoma</taxon>
    </lineage>
</organism>
<dbReference type="AlphaFoldDB" id="A0A927G9W6"/>
<evidence type="ECO:0000313" key="1">
    <source>
        <dbReference type="EMBL" id="MBD2704724.1"/>
    </source>
</evidence>
<dbReference type="RefSeq" id="WP_190891545.1">
    <property type="nucleotide sequence ID" value="NZ_JACWZY010000035.1"/>
</dbReference>
<comment type="caution">
    <text evidence="1">The sequence shown here is derived from an EMBL/GenBank/DDBJ whole genome shotgun (WGS) entry which is preliminary data.</text>
</comment>
<gene>
    <name evidence="1" type="ORF">IC229_29080</name>
</gene>
<dbReference type="Proteomes" id="UP000598820">
    <property type="component" value="Unassembled WGS sequence"/>
</dbReference>
<name>A0A927G9W6_9BACT</name>
<reference evidence="1" key="1">
    <citation type="submission" date="2020-09" db="EMBL/GenBank/DDBJ databases">
        <authorList>
            <person name="Kim M.K."/>
        </authorList>
    </citation>
    <scope>NUCLEOTIDE SEQUENCE</scope>
    <source>
        <strain evidence="1">BT702</strain>
    </source>
</reference>